<dbReference type="FunFam" id="3.30.70.270:FF:000020">
    <property type="entry name" value="Transposon Tf2-6 polyprotein-like Protein"/>
    <property type="match status" value="1"/>
</dbReference>
<dbReference type="InterPro" id="IPR002156">
    <property type="entry name" value="RNaseH_domain"/>
</dbReference>
<dbReference type="InterPro" id="IPR041588">
    <property type="entry name" value="Integrase_H2C2"/>
</dbReference>
<evidence type="ECO:0000256" key="6">
    <source>
        <dbReference type="ARBA" id="ARBA00022918"/>
    </source>
</evidence>
<dbReference type="PROSITE" id="PS50994">
    <property type="entry name" value="INTEGRASE"/>
    <property type="match status" value="1"/>
</dbReference>
<dbReference type="InterPro" id="IPR041373">
    <property type="entry name" value="RT_RNaseH"/>
</dbReference>
<dbReference type="PANTHER" id="PTHR48475">
    <property type="entry name" value="RIBONUCLEASE H"/>
    <property type="match status" value="1"/>
</dbReference>
<dbReference type="CDD" id="cd09274">
    <property type="entry name" value="RNase_HI_RT_Ty3"/>
    <property type="match status" value="1"/>
</dbReference>
<keyword evidence="6" id="KW-0695">RNA-directed DNA polymerase</keyword>
<dbReference type="Gramene" id="Tc06v2_t001040.1">
    <property type="protein sequence ID" value="Tc06v2_p001040.1"/>
    <property type="gene ID" value="Tc06v2_g001040"/>
</dbReference>
<evidence type="ECO:0000313" key="11">
    <source>
        <dbReference type="RefSeq" id="XP_017978221.1"/>
    </source>
</evidence>
<dbReference type="InterPro" id="IPR043502">
    <property type="entry name" value="DNA/RNA_pol_sf"/>
</dbReference>
<feature type="domain" description="Reverse transcriptase" evidence="8">
    <location>
        <begin position="1"/>
        <end position="104"/>
    </location>
</feature>
<dbReference type="InterPro" id="IPR043128">
    <property type="entry name" value="Rev_trsase/Diguanyl_cyclase"/>
</dbReference>
<dbReference type="InterPro" id="IPR000477">
    <property type="entry name" value="RT_dom"/>
</dbReference>
<reference evidence="11" key="2">
    <citation type="submission" date="2025-08" db="UniProtKB">
        <authorList>
            <consortium name="RefSeq"/>
        </authorList>
    </citation>
    <scope>IDENTIFICATION</scope>
</reference>
<dbReference type="RefSeq" id="XP_017978221.1">
    <property type="nucleotide sequence ID" value="XM_018122732.1"/>
</dbReference>
<feature type="domain" description="Integrase catalytic" evidence="9">
    <location>
        <begin position="600"/>
        <end position="756"/>
    </location>
</feature>
<dbReference type="Pfam" id="PF17917">
    <property type="entry name" value="RT_RNaseH"/>
    <property type="match status" value="1"/>
</dbReference>
<dbReference type="GO" id="GO:0003676">
    <property type="term" value="F:nucleic acid binding"/>
    <property type="evidence" value="ECO:0007669"/>
    <property type="project" value="InterPro"/>
</dbReference>
<evidence type="ECO:0000313" key="10">
    <source>
        <dbReference type="Proteomes" id="UP000694886"/>
    </source>
</evidence>
<evidence type="ECO:0000259" key="9">
    <source>
        <dbReference type="PROSITE" id="PS50994"/>
    </source>
</evidence>
<evidence type="ECO:0000256" key="3">
    <source>
        <dbReference type="ARBA" id="ARBA00022722"/>
    </source>
</evidence>
<dbReference type="CDD" id="cd01647">
    <property type="entry name" value="RT_LTR"/>
    <property type="match status" value="1"/>
</dbReference>
<keyword evidence="1" id="KW-0808">Transferase</keyword>
<dbReference type="PANTHER" id="PTHR48475:SF1">
    <property type="entry name" value="RNASE H TYPE-1 DOMAIN-CONTAINING PROTEIN"/>
    <property type="match status" value="1"/>
</dbReference>
<dbReference type="Pfam" id="PF00078">
    <property type="entry name" value="RVT_1"/>
    <property type="match status" value="1"/>
</dbReference>
<evidence type="ECO:0000256" key="1">
    <source>
        <dbReference type="ARBA" id="ARBA00022679"/>
    </source>
</evidence>
<feature type="coiled-coil region" evidence="7">
    <location>
        <begin position="789"/>
        <end position="816"/>
    </location>
</feature>
<dbReference type="SUPFAM" id="SSF53098">
    <property type="entry name" value="Ribonuclease H-like"/>
    <property type="match status" value="2"/>
</dbReference>
<dbReference type="GO" id="GO:0003964">
    <property type="term" value="F:RNA-directed DNA polymerase activity"/>
    <property type="evidence" value="ECO:0007669"/>
    <property type="project" value="UniProtKB-KW"/>
</dbReference>
<dbReference type="Pfam" id="PF00665">
    <property type="entry name" value="rve"/>
    <property type="match status" value="1"/>
</dbReference>
<dbReference type="KEGG" id="tcc:108662400"/>
<dbReference type="Pfam" id="PF17921">
    <property type="entry name" value="Integrase_H2C2"/>
    <property type="match status" value="1"/>
</dbReference>
<proteinExistence type="predicted"/>
<keyword evidence="3" id="KW-0540">Nuclease</keyword>
<dbReference type="AlphaFoldDB" id="A0AB32WK67"/>
<evidence type="ECO:0000256" key="4">
    <source>
        <dbReference type="ARBA" id="ARBA00022759"/>
    </source>
</evidence>
<dbReference type="GO" id="GO:0015074">
    <property type="term" value="P:DNA integration"/>
    <property type="evidence" value="ECO:0007669"/>
    <property type="project" value="InterPro"/>
</dbReference>
<keyword evidence="2" id="KW-0548">Nucleotidyltransferase</keyword>
<evidence type="ECO:0000256" key="7">
    <source>
        <dbReference type="SAM" id="Coils"/>
    </source>
</evidence>
<dbReference type="PROSITE" id="PS50878">
    <property type="entry name" value="RT_POL"/>
    <property type="match status" value="1"/>
</dbReference>
<dbReference type="Proteomes" id="UP000694886">
    <property type="component" value="Chromosome 6"/>
</dbReference>
<keyword evidence="4" id="KW-0255">Endonuclease</keyword>
<dbReference type="Gene3D" id="3.30.70.270">
    <property type="match status" value="2"/>
</dbReference>
<evidence type="ECO:0000256" key="2">
    <source>
        <dbReference type="ARBA" id="ARBA00022695"/>
    </source>
</evidence>
<dbReference type="InterPro" id="IPR001584">
    <property type="entry name" value="Integrase_cat-core"/>
</dbReference>
<dbReference type="Gene3D" id="1.10.340.70">
    <property type="match status" value="1"/>
</dbReference>
<dbReference type="SUPFAM" id="SSF56672">
    <property type="entry name" value="DNA/RNA polymerases"/>
    <property type="match status" value="1"/>
</dbReference>
<accession>A0AB32WK67</accession>
<protein>
    <submittedName>
        <fullName evidence="11">Uncharacterized protein LOC108662400</fullName>
    </submittedName>
</protein>
<keyword evidence="7" id="KW-0175">Coiled coil</keyword>
<name>A0AB32WK67_THECC</name>
<dbReference type="Gene3D" id="3.30.420.10">
    <property type="entry name" value="Ribonuclease H-like superfamily/Ribonuclease H"/>
    <property type="match status" value="2"/>
</dbReference>
<dbReference type="CDD" id="cd09279">
    <property type="entry name" value="RNase_HI_like"/>
    <property type="match status" value="1"/>
</dbReference>
<dbReference type="GeneID" id="108662400"/>
<dbReference type="GO" id="GO:0004523">
    <property type="term" value="F:RNA-DNA hybrid ribonuclease activity"/>
    <property type="evidence" value="ECO:0007669"/>
    <property type="project" value="InterPro"/>
</dbReference>
<reference evidence="10" key="1">
    <citation type="journal article" date="1997" name="Nucleic Acids Res.">
        <title>tRNAscan-SE: a program for improved detection of transfer RNA genes in genomic sequence.</title>
        <authorList>
            <person name="Lowe T.M."/>
            <person name="Eddy S.R."/>
        </authorList>
    </citation>
    <scope>NUCLEOTIDE SEQUENCE [LARGE SCALE GENOMIC DNA]</scope>
    <source>
        <strain evidence="10">r\B97-61/B2</strain>
    </source>
</reference>
<gene>
    <name evidence="11" type="primary">LOC108662400</name>
</gene>
<sequence>MDPKDEELTAFRIPKGIYCYKVMPFGLKNAGAIYKRAMQKIFDDVLHRNVECYVDDLVVKSKKRVDHLEDLCQVFERLRRYQLRMNPLKCAFGVSSGKFLGFIVHHRGIEIDQSKIDAIMKMPEPSNLHELKSLQGRLAYIRRFISNLAGRCQPFSRLMKKDTPFIWDESCSNAFKSIESYLLRPLILRAPTPGRPLILYVAAQKRSLGALLAPQNDEGKENALYYLSRTLNGAELNYSPIEKTCLALIFTIKKLRHYLQAHSVHLISRANPLKYLMSKSMLSGRLAKWALLLQEFDITYIPQKAVKGQALADFLANHPIPDDWKFFEDLPDEDVLCIEIPRPWKLYFNGAARQDGVGAGVIFITPEGEVLPYAFTLIKNCSNNVAEYQALIIGLEMAVDMQITQLKWFDKTSIEHVPRKENRQADYLANLASAIASPNTELKVHLCKRWIIPPITLSEEVDVESNVVSVLEVGKEDWRQPLSDYLEHGKLPNDPRHKTEIKSRAPRFIYFKDTLYCRSFDRVFLRYLGDEEAYKALQKAHSGICGAHQSRAKLHFQIKRMGYYWPTTVKDSMDYVKRCQACQFHANFIHQPPEPLHPTVTSWPFDAWGLDLVGPLPKSSTGHLYILAATEYFSKWAEAASYREVKKETVATFIRTNIIYRYGVPRCIIIDNGKQFIMEKLCAQFNFNQYNSSMYHAPANGLAEAFNKTFCNRLKKVANRAKKDWPEKIGEALWAYCTTFRTPTQATPYSLVYGVEVVLPLERQIPSLRIAIQEGLSNEDNVRLRLEELEALDEKRLEAQQRLECYQARLSKAFNKKVKPRSFQVGDLVLAVRRPINTTHRMSNKFLSK</sequence>
<organism evidence="10 11">
    <name type="scientific">Theobroma cacao</name>
    <name type="common">Cacao</name>
    <name type="synonym">Cocoa</name>
    <dbReference type="NCBI Taxonomy" id="3641"/>
    <lineage>
        <taxon>Eukaryota</taxon>
        <taxon>Viridiplantae</taxon>
        <taxon>Streptophyta</taxon>
        <taxon>Embryophyta</taxon>
        <taxon>Tracheophyta</taxon>
        <taxon>Spermatophyta</taxon>
        <taxon>Magnoliopsida</taxon>
        <taxon>eudicotyledons</taxon>
        <taxon>Gunneridae</taxon>
        <taxon>Pentapetalae</taxon>
        <taxon>rosids</taxon>
        <taxon>malvids</taxon>
        <taxon>Malvales</taxon>
        <taxon>Malvaceae</taxon>
        <taxon>Byttnerioideae</taxon>
        <taxon>Theobroma</taxon>
    </lineage>
</organism>
<dbReference type="InterPro" id="IPR036397">
    <property type="entry name" value="RNaseH_sf"/>
</dbReference>
<dbReference type="InterPro" id="IPR012337">
    <property type="entry name" value="RNaseH-like_sf"/>
</dbReference>
<evidence type="ECO:0000256" key="5">
    <source>
        <dbReference type="ARBA" id="ARBA00022801"/>
    </source>
</evidence>
<keyword evidence="5" id="KW-0378">Hydrolase</keyword>
<evidence type="ECO:0000259" key="8">
    <source>
        <dbReference type="PROSITE" id="PS50878"/>
    </source>
</evidence>
<dbReference type="Pfam" id="PF13456">
    <property type="entry name" value="RVT_3"/>
    <property type="match status" value="1"/>
</dbReference>